<proteinExistence type="predicted"/>
<evidence type="ECO:0000313" key="2">
    <source>
        <dbReference type="EMBL" id="EAA24484.1"/>
    </source>
</evidence>
<evidence type="ECO:0000256" key="1">
    <source>
        <dbReference type="SAM" id="Phobius"/>
    </source>
</evidence>
<sequence length="91" mass="10070">MLREIILKEAVILSLWGAGIGSFLGVILSIIQLPLIASKFSMPFLSPSLFQYIGIFILSFILGVIIGPLSTVRVVKKLTDKDSYLSLREEM</sequence>
<protein>
    <submittedName>
        <fullName evidence="2">ABC transporter permease protein</fullName>
    </submittedName>
</protein>
<accession>Q7P6R5</accession>
<feature type="transmembrane region" description="Helical" evidence="1">
    <location>
        <begin position="12"/>
        <end position="37"/>
    </location>
</feature>
<keyword evidence="1" id="KW-1133">Transmembrane helix</keyword>
<name>Q7P6R5_FUSVC</name>
<reference evidence="2 3" key="1">
    <citation type="journal article" date="2003" name="Genome Res.">
        <title>Genome analysis of F. nucleatum sub spp vincentii and its comparison with the genome of F. nucleatum ATCC 25586.</title>
        <authorList>
            <person name="Kapatral V."/>
            <person name="Ivanova N."/>
            <person name="Anderson I."/>
            <person name="Reznik G."/>
            <person name="Bhattacharyya A."/>
            <person name="Gardner W.L."/>
            <person name="Mikhailova N."/>
            <person name="Lapidus A."/>
            <person name="Larsen N."/>
            <person name="D'Souza M."/>
            <person name="Walunas T."/>
            <person name="Haselkorn R."/>
            <person name="Overbeek R."/>
            <person name="Kyrpides N."/>
        </authorList>
    </citation>
    <scope>NUCLEOTIDE SEQUENCE [LARGE SCALE GENOMIC DNA]</scope>
    <source>
        <strain evidence="2 3">ATCC 49256</strain>
    </source>
</reference>
<evidence type="ECO:0000313" key="3">
    <source>
        <dbReference type="Proteomes" id="UP000006454"/>
    </source>
</evidence>
<dbReference type="EMBL" id="AABF01000029">
    <property type="protein sequence ID" value="EAA24484.1"/>
    <property type="molecule type" value="Genomic_DNA"/>
</dbReference>
<dbReference type="Proteomes" id="UP000006454">
    <property type="component" value="Unassembled WGS sequence"/>
</dbReference>
<gene>
    <name evidence="2" type="ORF">FNV1460</name>
</gene>
<dbReference type="AlphaFoldDB" id="Q7P6R5"/>
<comment type="caution">
    <text evidence="2">The sequence shown here is derived from an EMBL/GenBank/DDBJ whole genome shotgun (WGS) entry which is preliminary data.</text>
</comment>
<feature type="transmembrane region" description="Helical" evidence="1">
    <location>
        <begin position="49"/>
        <end position="69"/>
    </location>
</feature>
<organism evidence="2 3">
    <name type="scientific">Fusobacterium vincentii ATCC 49256</name>
    <dbReference type="NCBI Taxonomy" id="209882"/>
    <lineage>
        <taxon>Bacteria</taxon>
        <taxon>Fusobacteriati</taxon>
        <taxon>Fusobacteriota</taxon>
        <taxon>Fusobacteriia</taxon>
        <taxon>Fusobacteriales</taxon>
        <taxon>Fusobacteriaceae</taxon>
        <taxon>Fusobacterium</taxon>
    </lineage>
</organism>
<keyword evidence="1" id="KW-0472">Membrane</keyword>
<keyword evidence="1" id="KW-0812">Transmembrane</keyword>